<evidence type="ECO:0000256" key="1">
    <source>
        <dbReference type="SAM" id="MobiDB-lite"/>
    </source>
</evidence>
<gene>
    <name evidence="4" type="ORF">ACFPET_19880</name>
</gene>
<name>A0ABV8U3R2_9ACTN</name>
<feature type="transmembrane region" description="Helical" evidence="2">
    <location>
        <begin position="148"/>
        <end position="166"/>
    </location>
</feature>
<dbReference type="EMBL" id="JBHSDK010000034">
    <property type="protein sequence ID" value="MFC4337461.1"/>
    <property type="molecule type" value="Genomic_DNA"/>
</dbReference>
<accession>A0ABV8U3R2</accession>
<feature type="chain" id="PRO_5045416895" evidence="3">
    <location>
        <begin position="27"/>
        <end position="187"/>
    </location>
</feature>
<evidence type="ECO:0000256" key="2">
    <source>
        <dbReference type="SAM" id="Phobius"/>
    </source>
</evidence>
<keyword evidence="3" id="KW-0732">Signal</keyword>
<evidence type="ECO:0000313" key="4">
    <source>
        <dbReference type="EMBL" id="MFC4337461.1"/>
    </source>
</evidence>
<keyword evidence="5" id="KW-1185">Reference proteome</keyword>
<keyword evidence="2" id="KW-0472">Membrane</keyword>
<feature type="signal peptide" evidence="3">
    <location>
        <begin position="1"/>
        <end position="26"/>
    </location>
</feature>
<organism evidence="4 5">
    <name type="scientific">Salininema proteolyticum</name>
    <dbReference type="NCBI Taxonomy" id="1607685"/>
    <lineage>
        <taxon>Bacteria</taxon>
        <taxon>Bacillati</taxon>
        <taxon>Actinomycetota</taxon>
        <taxon>Actinomycetes</taxon>
        <taxon>Glycomycetales</taxon>
        <taxon>Glycomycetaceae</taxon>
        <taxon>Salininema</taxon>
    </lineage>
</organism>
<reference evidence="5" key="1">
    <citation type="journal article" date="2019" name="Int. J. Syst. Evol. Microbiol.">
        <title>The Global Catalogue of Microorganisms (GCM) 10K type strain sequencing project: providing services to taxonomists for standard genome sequencing and annotation.</title>
        <authorList>
            <consortium name="The Broad Institute Genomics Platform"/>
            <consortium name="The Broad Institute Genome Sequencing Center for Infectious Disease"/>
            <person name="Wu L."/>
            <person name="Ma J."/>
        </authorList>
    </citation>
    <scope>NUCLEOTIDE SEQUENCE [LARGE SCALE GENOMIC DNA]</scope>
    <source>
        <strain evidence="5">IBRC-M 10908</strain>
    </source>
</reference>
<dbReference type="Proteomes" id="UP001595823">
    <property type="component" value="Unassembled WGS sequence"/>
</dbReference>
<sequence length="187" mass="20069">MDIARAWSALVALIAAIALASGAASAHGGEDADPDPAYELVRQSLSLMVNTPDDAEGIANRVDEALVAEDTEGVDMALVSRASEELDNGDMAVARELLERSIDIRPSPEGSPPSHEPAPNTSPVEDPADTPAVLDEYRSDRSLDGLEGVLFAASFAAIVSGAALTWRMRKEEWTRHYRSEQPTEEER</sequence>
<feature type="region of interest" description="Disordered" evidence="1">
    <location>
        <begin position="104"/>
        <end position="130"/>
    </location>
</feature>
<comment type="caution">
    <text evidence="4">The sequence shown here is derived from an EMBL/GenBank/DDBJ whole genome shotgun (WGS) entry which is preliminary data.</text>
</comment>
<evidence type="ECO:0000256" key="3">
    <source>
        <dbReference type="SAM" id="SignalP"/>
    </source>
</evidence>
<proteinExistence type="predicted"/>
<dbReference type="RefSeq" id="WP_380624477.1">
    <property type="nucleotide sequence ID" value="NZ_JBHSDK010000034.1"/>
</dbReference>
<keyword evidence="2" id="KW-0812">Transmembrane</keyword>
<protein>
    <submittedName>
        <fullName evidence="4">Uncharacterized protein</fullName>
    </submittedName>
</protein>
<evidence type="ECO:0000313" key="5">
    <source>
        <dbReference type="Proteomes" id="UP001595823"/>
    </source>
</evidence>
<keyword evidence="2" id="KW-1133">Transmembrane helix</keyword>